<evidence type="ECO:0000313" key="6">
    <source>
        <dbReference type="Proteomes" id="UP000054144"/>
    </source>
</evidence>
<dbReference type="PANTHER" id="PTHR12612">
    <property type="entry name" value="NUCLEAR TRANSPORT FACTOR 2"/>
    <property type="match status" value="1"/>
</dbReference>
<evidence type="ECO:0000313" key="5">
    <source>
        <dbReference type="EMBL" id="KIY48332.1"/>
    </source>
</evidence>
<dbReference type="CDD" id="cd00780">
    <property type="entry name" value="NTF2"/>
    <property type="match status" value="1"/>
</dbReference>
<comment type="function">
    <text evidence="3">Has a role in nuclear-cytoplasmic transport of proteins and mRNAs.</text>
</comment>
<evidence type="ECO:0000256" key="1">
    <source>
        <dbReference type="ARBA" id="ARBA00022490"/>
    </source>
</evidence>
<gene>
    <name evidence="5" type="ORF">FISHEDRAFT_43640</name>
</gene>
<dbReference type="InterPro" id="IPR032710">
    <property type="entry name" value="NTF2-like_dom_sf"/>
</dbReference>
<proteinExistence type="predicted"/>
<dbReference type="Gene3D" id="3.10.450.50">
    <property type="match status" value="1"/>
</dbReference>
<protein>
    <recommendedName>
        <fullName evidence="2 3">Nuclear transport factor 2</fullName>
        <shortName evidence="3">NTF-2</shortName>
    </recommendedName>
</protein>
<dbReference type="InterPro" id="IPR002075">
    <property type="entry name" value="NTF2_dom"/>
</dbReference>
<evidence type="ECO:0000259" key="4">
    <source>
        <dbReference type="PROSITE" id="PS50177"/>
    </source>
</evidence>
<feature type="domain" description="NTF2" evidence="4">
    <location>
        <begin position="7"/>
        <end position="121"/>
    </location>
</feature>
<name>A0A0D7ABH8_9AGAR</name>
<dbReference type="GO" id="GO:0005635">
    <property type="term" value="C:nuclear envelope"/>
    <property type="evidence" value="ECO:0007669"/>
    <property type="project" value="UniProtKB-ARBA"/>
</dbReference>
<accession>A0A0D7ABH8</accession>
<reference evidence="5 6" key="1">
    <citation type="journal article" date="2015" name="Fungal Genet. Biol.">
        <title>Evolution of novel wood decay mechanisms in Agaricales revealed by the genome sequences of Fistulina hepatica and Cylindrobasidium torrendii.</title>
        <authorList>
            <person name="Floudas D."/>
            <person name="Held B.W."/>
            <person name="Riley R."/>
            <person name="Nagy L.G."/>
            <person name="Koehler G."/>
            <person name="Ransdell A.S."/>
            <person name="Younus H."/>
            <person name="Chow J."/>
            <person name="Chiniquy J."/>
            <person name="Lipzen A."/>
            <person name="Tritt A."/>
            <person name="Sun H."/>
            <person name="Haridas S."/>
            <person name="LaButti K."/>
            <person name="Ohm R.A."/>
            <person name="Kues U."/>
            <person name="Blanchette R.A."/>
            <person name="Grigoriev I.V."/>
            <person name="Minto R.E."/>
            <person name="Hibbett D.S."/>
        </authorList>
    </citation>
    <scope>NUCLEOTIDE SEQUENCE [LARGE SCALE GENOMIC DNA]</scope>
    <source>
        <strain evidence="5 6">ATCC 64428</strain>
    </source>
</reference>
<sequence length="125" mass="13795">MADINAIASQFTTFYYSTFDANRANLAPLYRDQSMLTFEGQQFLGVASISEKLTGLPFQKVIHKVTTIDAQPASSEIASLIVSVTGLLVVDDGDNPLQFSQIFHLIPEGGSYYVFNDIFRLNYGS</sequence>
<organism evidence="5 6">
    <name type="scientific">Fistulina hepatica ATCC 64428</name>
    <dbReference type="NCBI Taxonomy" id="1128425"/>
    <lineage>
        <taxon>Eukaryota</taxon>
        <taxon>Fungi</taxon>
        <taxon>Dikarya</taxon>
        <taxon>Basidiomycota</taxon>
        <taxon>Agaricomycotina</taxon>
        <taxon>Agaricomycetes</taxon>
        <taxon>Agaricomycetidae</taxon>
        <taxon>Agaricales</taxon>
        <taxon>Fistulinaceae</taxon>
        <taxon>Fistulina</taxon>
    </lineage>
</organism>
<comment type="subcellular location">
    <subcellularLocation>
        <location evidence="3">Cytoplasm</location>
    </subcellularLocation>
    <subcellularLocation>
        <location evidence="3">Nucleus</location>
    </subcellularLocation>
</comment>
<dbReference type="GO" id="GO:0006606">
    <property type="term" value="P:protein import into nucleus"/>
    <property type="evidence" value="ECO:0007669"/>
    <property type="project" value="UniProtKB-ARBA"/>
</dbReference>
<dbReference type="OrthoDB" id="6507044at2759"/>
<keyword evidence="3" id="KW-0813">Transport</keyword>
<evidence type="ECO:0000256" key="2">
    <source>
        <dbReference type="ARBA" id="ARBA00026247"/>
    </source>
</evidence>
<dbReference type="GO" id="GO:0005737">
    <property type="term" value="C:cytoplasm"/>
    <property type="evidence" value="ECO:0007669"/>
    <property type="project" value="UniProtKB-SubCell"/>
</dbReference>
<keyword evidence="3" id="KW-0539">Nucleus</keyword>
<keyword evidence="1 3" id="KW-0963">Cytoplasm</keyword>
<keyword evidence="6" id="KW-1185">Reference proteome</keyword>
<dbReference type="InterPro" id="IPR045875">
    <property type="entry name" value="NTF2"/>
</dbReference>
<dbReference type="AlphaFoldDB" id="A0A0D7ABH8"/>
<dbReference type="Proteomes" id="UP000054144">
    <property type="component" value="Unassembled WGS sequence"/>
</dbReference>
<dbReference type="EMBL" id="KN881851">
    <property type="protein sequence ID" value="KIY48332.1"/>
    <property type="molecule type" value="Genomic_DNA"/>
</dbReference>
<dbReference type="FunFam" id="3.10.450.50:FF:000005">
    <property type="entry name" value="Nuclear transport factor 2"/>
    <property type="match status" value="1"/>
</dbReference>
<dbReference type="GO" id="GO:0051028">
    <property type="term" value="P:mRNA transport"/>
    <property type="evidence" value="ECO:0007669"/>
    <property type="project" value="UniProtKB-UniRule"/>
</dbReference>
<dbReference type="SUPFAM" id="SSF54427">
    <property type="entry name" value="NTF2-like"/>
    <property type="match status" value="1"/>
</dbReference>
<dbReference type="InterPro" id="IPR018222">
    <property type="entry name" value="Nuclear_transport_factor_2_euk"/>
</dbReference>
<dbReference type="PROSITE" id="PS50177">
    <property type="entry name" value="NTF2_DOMAIN"/>
    <property type="match status" value="1"/>
</dbReference>
<evidence type="ECO:0000256" key="3">
    <source>
        <dbReference type="RuleBase" id="RU369002"/>
    </source>
</evidence>
<keyword evidence="3" id="KW-0653">Protein transport</keyword>
<dbReference type="Pfam" id="PF02136">
    <property type="entry name" value="NTF2"/>
    <property type="match status" value="1"/>
</dbReference>